<proteinExistence type="predicted"/>
<evidence type="ECO:0000256" key="1">
    <source>
        <dbReference type="SAM" id="Phobius"/>
    </source>
</evidence>
<gene>
    <name evidence="3" type="ORF">JOF34_001172</name>
</gene>
<keyword evidence="1" id="KW-0472">Membrane</keyword>
<keyword evidence="2" id="KW-0732">Signal</keyword>
<dbReference type="RefSeq" id="WP_165136031.1">
    <property type="nucleotide sequence ID" value="NZ_CP049253.1"/>
</dbReference>
<evidence type="ECO:0008006" key="5">
    <source>
        <dbReference type="Google" id="ProtNLM"/>
    </source>
</evidence>
<name>A0ABS4ZH27_9MICO</name>
<dbReference type="EMBL" id="JAGIOL010000001">
    <property type="protein sequence ID" value="MBP2436586.1"/>
    <property type="molecule type" value="Genomic_DNA"/>
</dbReference>
<feature type="chain" id="PRO_5045051606" description="LPXTG-motif cell wall anchor domain-containing protein" evidence="2">
    <location>
        <begin position="32"/>
        <end position="239"/>
    </location>
</feature>
<evidence type="ECO:0000256" key="2">
    <source>
        <dbReference type="SAM" id="SignalP"/>
    </source>
</evidence>
<evidence type="ECO:0000313" key="3">
    <source>
        <dbReference type="EMBL" id="MBP2436586.1"/>
    </source>
</evidence>
<feature type="transmembrane region" description="Helical" evidence="1">
    <location>
        <begin position="202"/>
        <end position="220"/>
    </location>
</feature>
<accession>A0ABS4ZH27</accession>
<comment type="caution">
    <text evidence="3">The sequence shown here is derived from an EMBL/GenBank/DDBJ whole genome shotgun (WGS) entry which is preliminary data.</text>
</comment>
<keyword evidence="4" id="KW-1185">Reference proteome</keyword>
<feature type="signal peptide" evidence="2">
    <location>
        <begin position="1"/>
        <end position="31"/>
    </location>
</feature>
<sequence length="239" mass="25030">MRLSRSAATALSATALLLSMASTISVDDAYAADSPVASQLRLSYDGVTWHDDLPALFEPATLVPGDVLMTTLFVRNDSEDAATLTIIAEDVALASSSPDPFYDELALVVREQGAASVEVSFSELSDAQLYGSRVDPTQVVALDIALVFPHDATSGADLHVDRASFALRVTLAHDEAIIPSEPGDQPGDPDEPLPVTGGTATGLWWALAAITAGMTALLFGRPRATIGRGTSHGRLGKRS</sequence>
<organism evidence="3 4">
    <name type="scientific">Microbacterium amylolyticum</name>
    <dbReference type="NCBI Taxonomy" id="936337"/>
    <lineage>
        <taxon>Bacteria</taxon>
        <taxon>Bacillati</taxon>
        <taxon>Actinomycetota</taxon>
        <taxon>Actinomycetes</taxon>
        <taxon>Micrococcales</taxon>
        <taxon>Microbacteriaceae</taxon>
        <taxon>Microbacterium</taxon>
    </lineage>
</organism>
<keyword evidence="1" id="KW-0812">Transmembrane</keyword>
<keyword evidence="1" id="KW-1133">Transmembrane helix</keyword>
<dbReference type="Proteomes" id="UP001519362">
    <property type="component" value="Unassembled WGS sequence"/>
</dbReference>
<protein>
    <recommendedName>
        <fullName evidence="5">LPXTG-motif cell wall anchor domain-containing protein</fullName>
    </recommendedName>
</protein>
<evidence type="ECO:0000313" key="4">
    <source>
        <dbReference type="Proteomes" id="UP001519362"/>
    </source>
</evidence>
<reference evidence="3 4" key="1">
    <citation type="submission" date="2021-03" db="EMBL/GenBank/DDBJ databases">
        <title>Sequencing the genomes of 1000 actinobacteria strains.</title>
        <authorList>
            <person name="Klenk H.-P."/>
        </authorList>
    </citation>
    <scope>NUCLEOTIDE SEQUENCE [LARGE SCALE GENOMIC DNA]</scope>
    <source>
        <strain evidence="3 4">DSM 24221</strain>
    </source>
</reference>